<dbReference type="PROSITE" id="PS50893">
    <property type="entry name" value="ABC_TRANSPORTER_2"/>
    <property type="match status" value="1"/>
</dbReference>
<evidence type="ECO:0000256" key="3">
    <source>
        <dbReference type="ARBA" id="ARBA00022840"/>
    </source>
</evidence>
<dbReference type="AlphaFoldDB" id="A0A8H9GKQ6"/>
<keyword evidence="2" id="KW-0547">Nucleotide-binding</keyword>
<evidence type="ECO:0000313" key="6">
    <source>
        <dbReference type="Proteomes" id="UP000600547"/>
    </source>
</evidence>
<dbReference type="InterPro" id="IPR003439">
    <property type="entry name" value="ABC_transporter-like_ATP-bd"/>
</dbReference>
<dbReference type="Gene3D" id="3.40.50.300">
    <property type="entry name" value="P-loop containing nucleotide triphosphate hydrolases"/>
    <property type="match status" value="1"/>
</dbReference>
<comment type="caution">
    <text evidence="5">The sequence shown here is derived from an EMBL/GenBank/DDBJ whole genome shotgun (WGS) entry which is preliminary data.</text>
</comment>
<proteinExistence type="predicted"/>
<evidence type="ECO:0000259" key="4">
    <source>
        <dbReference type="PROSITE" id="PS50893"/>
    </source>
</evidence>
<dbReference type="Proteomes" id="UP000600547">
    <property type="component" value="Unassembled WGS sequence"/>
</dbReference>
<dbReference type="Pfam" id="PF00005">
    <property type="entry name" value="ABC_tran"/>
    <property type="match status" value="1"/>
</dbReference>
<name>A0A8H9GKQ6_9DEIO</name>
<dbReference type="PANTHER" id="PTHR42939">
    <property type="entry name" value="ABC TRANSPORTER ATP-BINDING PROTEIN ALBC-RELATED"/>
    <property type="match status" value="1"/>
</dbReference>
<dbReference type="PANTHER" id="PTHR42939:SF1">
    <property type="entry name" value="ABC TRANSPORTER ATP-BINDING PROTEIN ALBC-RELATED"/>
    <property type="match status" value="1"/>
</dbReference>
<evidence type="ECO:0000256" key="1">
    <source>
        <dbReference type="ARBA" id="ARBA00022448"/>
    </source>
</evidence>
<keyword evidence="1" id="KW-0813">Transport</keyword>
<evidence type="ECO:0000313" key="5">
    <source>
        <dbReference type="EMBL" id="GGM35849.1"/>
    </source>
</evidence>
<keyword evidence="6" id="KW-1185">Reference proteome</keyword>
<evidence type="ECO:0000256" key="2">
    <source>
        <dbReference type="ARBA" id="ARBA00022741"/>
    </source>
</evidence>
<organism evidence="5 6">
    <name type="scientific">Deinococcus arenae</name>
    <dbReference type="NCBI Taxonomy" id="1452751"/>
    <lineage>
        <taxon>Bacteria</taxon>
        <taxon>Thermotogati</taxon>
        <taxon>Deinococcota</taxon>
        <taxon>Deinococci</taxon>
        <taxon>Deinococcales</taxon>
        <taxon>Deinococcaceae</taxon>
        <taxon>Deinococcus</taxon>
    </lineage>
</organism>
<sequence length="239" mass="24822">MVRAGYGSLLKPVAPTRRVRAGTRRGGQSYLPVMLPATAPILTASPFTLEVAGRPLARVPDLRALPGEVLHLCGPNGAGKTTLLRVLAGERAGGEVWVLGSAPGSRRARADTAWVPTDAALPDDLTVAEGLTFLAALWSRPAAPLLALAQSLGLSRWLDAWPAELSRGTRQKVALSGALGLGCALTLLDEPFGTLDTASRAALLDAVRARARAGGALVVTTHGEELTGLPVRRVTLEPA</sequence>
<dbReference type="RefSeq" id="WP_162621272.1">
    <property type="nucleotide sequence ID" value="NZ_BMQG01000002.1"/>
</dbReference>
<feature type="domain" description="ABC transporter" evidence="4">
    <location>
        <begin position="41"/>
        <end position="239"/>
    </location>
</feature>
<dbReference type="EMBL" id="BMQG01000002">
    <property type="protein sequence ID" value="GGM35849.1"/>
    <property type="molecule type" value="Genomic_DNA"/>
</dbReference>
<dbReference type="GO" id="GO:0005524">
    <property type="term" value="F:ATP binding"/>
    <property type="evidence" value="ECO:0007669"/>
    <property type="project" value="UniProtKB-KW"/>
</dbReference>
<dbReference type="InterPro" id="IPR027417">
    <property type="entry name" value="P-loop_NTPase"/>
</dbReference>
<dbReference type="SMART" id="SM00382">
    <property type="entry name" value="AAA"/>
    <property type="match status" value="1"/>
</dbReference>
<dbReference type="GO" id="GO:0016887">
    <property type="term" value="F:ATP hydrolysis activity"/>
    <property type="evidence" value="ECO:0007669"/>
    <property type="project" value="InterPro"/>
</dbReference>
<dbReference type="SUPFAM" id="SSF52540">
    <property type="entry name" value="P-loop containing nucleoside triphosphate hydrolases"/>
    <property type="match status" value="1"/>
</dbReference>
<gene>
    <name evidence="5" type="primary">ccmA</name>
    <name evidence="5" type="ORF">GCM10008956_10460</name>
</gene>
<protein>
    <submittedName>
        <fullName evidence="5">Cytochrome c biogenesis ATP-binding export protein CcmA</fullName>
    </submittedName>
</protein>
<accession>A0A8H9GKQ6</accession>
<dbReference type="InterPro" id="IPR051782">
    <property type="entry name" value="ABC_Transporter_VariousFunc"/>
</dbReference>
<keyword evidence="3 5" id="KW-0067">ATP-binding</keyword>
<dbReference type="InterPro" id="IPR003593">
    <property type="entry name" value="AAA+_ATPase"/>
</dbReference>
<reference evidence="6" key="1">
    <citation type="journal article" date="2019" name="Int. J. Syst. Evol. Microbiol.">
        <title>The Global Catalogue of Microorganisms (GCM) 10K type strain sequencing project: providing services to taxonomists for standard genome sequencing and annotation.</title>
        <authorList>
            <consortium name="The Broad Institute Genomics Platform"/>
            <consortium name="The Broad Institute Genome Sequencing Center for Infectious Disease"/>
            <person name="Wu L."/>
            <person name="Ma J."/>
        </authorList>
    </citation>
    <scope>NUCLEOTIDE SEQUENCE [LARGE SCALE GENOMIC DNA]</scope>
    <source>
        <strain evidence="6">JCM 31047</strain>
    </source>
</reference>